<dbReference type="SUPFAM" id="SSF54236">
    <property type="entry name" value="Ubiquitin-like"/>
    <property type="match status" value="1"/>
</dbReference>
<dbReference type="InterPro" id="IPR006577">
    <property type="entry name" value="UAS"/>
</dbReference>
<dbReference type="SUPFAM" id="SSF52833">
    <property type="entry name" value="Thioredoxin-like"/>
    <property type="match status" value="1"/>
</dbReference>
<dbReference type="Pfam" id="PF00789">
    <property type="entry name" value="UBX"/>
    <property type="match status" value="1"/>
</dbReference>
<feature type="region of interest" description="Disordered" evidence="8">
    <location>
        <begin position="344"/>
        <end position="375"/>
    </location>
</feature>
<evidence type="ECO:0000256" key="3">
    <source>
        <dbReference type="ARBA" id="ARBA00004502"/>
    </source>
</evidence>
<keyword evidence="5" id="KW-0551">Lipid droplet</keyword>
<evidence type="ECO:0000313" key="10">
    <source>
        <dbReference type="EMBL" id="CAH1247600.1"/>
    </source>
</evidence>
<dbReference type="Pfam" id="PF22566">
    <property type="entry name" value="UBA_8"/>
    <property type="match status" value="1"/>
</dbReference>
<dbReference type="PROSITE" id="PS50033">
    <property type="entry name" value="UBX"/>
    <property type="match status" value="1"/>
</dbReference>
<dbReference type="CDD" id="cd16120">
    <property type="entry name" value="UBX_UBXN3B"/>
    <property type="match status" value="1"/>
</dbReference>
<dbReference type="InterPro" id="IPR029071">
    <property type="entry name" value="Ubiquitin-like_domsf"/>
</dbReference>
<evidence type="ECO:0000256" key="2">
    <source>
        <dbReference type="ARBA" id="ARBA00004496"/>
    </source>
</evidence>
<dbReference type="InterPro" id="IPR001012">
    <property type="entry name" value="UBX_dom"/>
</dbReference>
<dbReference type="OrthoDB" id="1026733at2759"/>
<dbReference type="GO" id="GO:0005811">
    <property type="term" value="C:lipid droplet"/>
    <property type="evidence" value="ECO:0007669"/>
    <property type="project" value="UniProtKB-SubCell"/>
</dbReference>
<evidence type="ECO:0000259" key="9">
    <source>
        <dbReference type="PROSITE" id="PS50033"/>
    </source>
</evidence>
<evidence type="ECO:0000313" key="11">
    <source>
        <dbReference type="Proteomes" id="UP000838412"/>
    </source>
</evidence>
<evidence type="ECO:0000256" key="5">
    <source>
        <dbReference type="ARBA" id="ARBA00022677"/>
    </source>
</evidence>
<gene>
    <name evidence="10" type="primary">FAF2</name>
    <name evidence="10" type="ORF">BLAG_LOCUS9221</name>
</gene>
<dbReference type="InterPro" id="IPR050730">
    <property type="entry name" value="UBX_domain-protein"/>
</dbReference>
<dbReference type="Proteomes" id="UP000838412">
    <property type="component" value="Chromosome 16"/>
</dbReference>
<keyword evidence="6" id="KW-0256">Endoplasmic reticulum</keyword>
<organism evidence="10 11">
    <name type="scientific">Branchiostoma lanceolatum</name>
    <name type="common">Common lancelet</name>
    <name type="synonym">Amphioxus lanceolatum</name>
    <dbReference type="NCBI Taxonomy" id="7740"/>
    <lineage>
        <taxon>Eukaryota</taxon>
        <taxon>Metazoa</taxon>
        <taxon>Chordata</taxon>
        <taxon>Cephalochordata</taxon>
        <taxon>Leptocardii</taxon>
        <taxon>Amphioxiformes</taxon>
        <taxon>Branchiostomatidae</taxon>
        <taxon>Branchiostoma</taxon>
    </lineage>
</organism>
<dbReference type="Gene3D" id="1.10.8.10">
    <property type="entry name" value="DNA helicase RuvA subunit, C-terminal domain"/>
    <property type="match status" value="1"/>
</dbReference>
<name>A0A8K0EGH7_BRALA</name>
<evidence type="ECO:0000256" key="7">
    <source>
        <dbReference type="ARBA" id="ARBA00023054"/>
    </source>
</evidence>
<dbReference type="PANTHER" id="PTHR23322:SF1">
    <property type="entry name" value="FAS-ASSOCIATED FACTOR 2"/>
    <property type="match status" value="1"/>
</dbReference>
<dbReference type="InterPro" id="IPR049483">
    <property type="entry name" value="FAF1_2-like_UAS"/>
</dbReference>
<sequence length="487" mass="56345">MFGILRSSSVASVTAIGSSRHSSCDFGRKLSNMADHRDSQVELTSAQTEKLLQFQDLTGINDLEKCRQVLDRHGWNMEAAVHDTFNENEGQPPVFEQPVARAVPPRMPMMNISPTYQRVYTVARRRPQGWMAWGYFLLMLPFRFTYTTIRDIFMWAYRLIIPDPRRISFTVVRDPLADVESFIAKFQSLYGENHPVFYRGSYSQALNDAKKEIRFLVVFLHGENDDQSAEFSRTSLCAPEVIDFLGARSLFWACSVEFPEGYRVSQALRPRSYPFVSLICLREHKMTVVARLEGVVPADELIARLMHVMEENEPALAQVRADREERNFTQTLRAQQDVAYLESLRADQEKERKKQEERERKEREEQEAREKEEAVQRRKEELARLRIEKASTIPDEPDDDDPEATKIILKLPNGTRLERRFLMSHSLEDVYHFAFCHKDAPDEFQIVTNFPRRVLPCQGTEEAPEVITIKEAGLGKSEVLFVQDIGD</sequence>
<evidence type="ECO:0000256" key="4">
    <source>
        <dbReference type="ARBA" id="ARBA00022490"/>
    </source>
</evidence>
<reference evidence="10" key="1">
    <citation type="submission" date="2022-01" db="EMBL/GenBank/DDBJ databases">
        <authorList>
            <person name="Braso-Vives M."/>
        </authorList>
    </citation>
    <scope>NUCLEOTIDE SEQUENCE</scope>
</reference>
<dbReference type="InterPro" id="IPR054109">
    <property type="entry name" value="UBA_8"/>
</dbReference>
<dbReference type="Pfam" id="PF21021">
    <property type="entry name" value="FAF1"/>
    <property type="match status" value="1"/>
</dbReference>
<accession>A0A8K0EGH7</accession>
<protein>
    <submittedName>
        <fullName evidence="10">FAF2 protein</fullName>
    </submittedName>
</protein>
<dbReference type="SMART" id="SM00166">
    <property type="entry name" value="UBX"/>
    <property type="match status" value="1"/>
</dbReference>
<dbReference type="EMBL" id="OV696701">
    <property type="protein sequence ID" value="CAH1247600.1"/>
    <property type="molecule type" value="Genomic_DNA"/>
</dbReference>
<keyword evidence="4" id="KW-0963">Cytoplasm</keyword>
<dbReference type="PANTHER" id="PTHR23322">
    <property type="entry name" value="FAS-ASSOCIATED PROTEIN"/>
    <property type="match status" value="1"/>
</dbReference>
<dbReference type="Gene3D" id="3.40.30.10">
    <property type="entry name" value="Glutaredoxin"/>
    <property type="match status" value="1"/>
</dbReference>
<dbReference type="GO" id="GO:0043130">
    <property type="term" value="F:ubiquitin binding"/>
    <property type="evidence" value="ECO:0007669"/>
    <property type="project" value="TreeGrafter"/>
</dbReference>
<evidence type="ECO:0000256" key="8">
    <source>
        <dbReference type="SAM" id="MobiDB-lite"/>
    </source>
</evidence>
<evidence type="ECO:0000256" key="1">
    <source>
        <dbReference type="ARBA" id="ARBA00004240"/>
    </source>
</evidence>
<feature type="domain" description="UBX" evidence="9">
    <location>
        <begin position="400"/>
        <end position="482"/>
    </location>
</feature>
<dbReference type="AlphaFoldDB" id="A0A8K0EGH7"/>
<comment type="subcellular location">
    <subcellularLocation>
        <location evidence="2">Cytoplasm</location>
    </subcellularLocation>
    <subcellularLocation>
        <location evidence="1">Endoplasmic reticulum</location>
    </subcellularLocation>
    <subcellularLocation>
        <location evidence="3">Lipid droplet</location>
    </subcellularLocation>
</comment>
<dbReference type="GO" id="GO:0036503">
    <property type="term" value="P:ERAD pathway"/>
    <property type="evidence" value="ECO:0007669"/>
    <property type="project" value="TreeGrafter"/>
</dbReference>
<dbReference type="CDD" id="cd14414">
    <property type="entry name" value="UBA_FAF2"/>
    <property type="match status" value="1"/>
</dbReference>
<dbReference type="Gene3D" id="3.10.20.90">
    <property type="entry name" value="Phosphatidylinositol 3-kinase Catalytic Subunit, Chain A, domain 1"/>
    <property type="match status" value="1"/>
</dbReference>
<evidence type="ECO:0000256" key="6">
    <source>
        <dbReference type="ARBA" id="ARBA00022824"/>
    </source>
</evidence>
<dbReference type="SUPFAM" id="SSF46934">
    <property type="entry name" value="UBA-like"/>
    <property type="match status" value="1"/>
</dbReference>
<dbReference type="InterPro" id="IPR009060">
    <property type="entry name" value="UBA-like_sf"/>
</dbReference>
<dbReference type="InterPro" id="IPR036249">
    <property type="entry name" value="Thioredoxin-like_sf"/>
</dbReference>
<proteinExistence type="predicted"/>
<dbReference type="SMART" id="SM00594">
    <property type="entry name" value="UAS"/>
    <property type="match status" value="1"/>
</dbReference>
<dbReference type="GO" id="GO:0005783">
    <property type="term" value="C:endoplasmic reticulum"/>
    <property type="evidence" value="ECO:0007669"/>
    <property type="project" value="UniProtKB-SubCell"/>
</dbReference>
<keyword evidence="11" id="KW-1185">Reference proteome</keyword>
<keyword evidence="7" id="KW-0175">Coiled coil</keyword>